<feature type="transmembrane region" description="Helical" evidence="7">
    <location>
        <begin position="368"/>
        <end position="389"/>
    </location>
</feature>
<proteinExistence type="predicted"/>
<feature type="compositionally biased region" description="Basic and acidic residues" evidence="6">
    <location>
        <begin position="417"/>
        <end position="429"/>
    </location>
</feature>
<evidence type="ECO:0000256" key="1">
    <source>
        <dbReference type="ARBA" id="ARBA00004651"/>
    </source>
</evidence>
<evidence type="ECO:0000256" key="4">
    <source>
        <dbReference type="ARBA" id="ARBA00022989"/>
    </source>
</evidence>
<dbReference type="InterPro" id="IPR043428">
    <property type="entry name" value="LivM-like"/>
</dbReference>
<dbReference type="KEGG" id="fpn:ABE65_002395"/>
<comment type="subcellular location">
    <subcellularLocation>
        <location evidence="1">Cell membrane</location>
        <topology evidence="1">Multi-pass membrane protein</topology>
    </subcellularLocation>
</comment>
<evidence type="ECO:0000256" key="6">
    <source>
        <dbReference type="SAM" id="MobiDB-lite"/>
    </source>
</evidence>
<feature type="transmembrane region" description="Helical" evidence="7">
    <location>
        <begin position="59"/>
        <end position="76"/>
    </location>
</feature>
<evidence type="ECO:0000256" key="5">
    <source>
        <dbReference type="ARBA" id="ARBA00023136"/>
    </source>
</evidence>
<dbReference type="STRING" id="1221500.ABE65_002395"/>
<feature type="transmembrane region" description="Helical" evidence="7">
    <location>
        <begin position="151"/>
        <end position="171"/>
    </location>
</feature>
<accession>A0A160IIE0</accession>
<sequence>MNKLTSKLKGNKLAQIILLVLYVLITSLSLYLAQASVTAFLLLLFSLLLLYYTELPDRLKWLIAGVVLIGVIPFVSSTGPGYQSYMEVATVVGIYVAMALGLNIVVGLAGLLDLGFVAFFAIGAYTYGIFATGQAANFMPFGTFPLSGESFWIFILIGCFVAALFGVLLGIPVLRVKGDYLAIVTLGFGEIIRIVFNNLDKPVNITNGAMGLASVKPPEIFGYQFVYPNQFYFIVLAILFLVILAVRRFEFSKIGRSWKAVRENEIAAQSMGIHLVRTKLLAFAIGASFSGMMGVVFAAKQTFVDPTSFTLLESITILVMVILGGMGSVPGVILGAAVITILNLQVLTEVTNYLNQLSLDGVISFPEALAPAKMQRFIFGAILIIFAIYRPQGLIPSKNPVFDEESLKEGSKKHRKEQITVEPDKGFQA</sequence>
<feature type="transmembrane region" description="Helical" evidence="7">
    <location>
        <begin position="280"/>
        <end position="300"/>
    </location>
</feature>
<keyword evidence="5 7" id="KW-0472">Membrane</keyword>
<feature type="transmembrane region" description="Helical" evidence="7">
    <location>
        <begin position="231"/>
        <end position="249"/>
    </location>
</feature>
<dbReference type="GO" id="GO:0005886">
    <property type="term" value="C:plasma membrane"/>
    <property type="evidence" value="ECO:0007669"/>
    <property type="project" value="UniProtKB-SubCell"/>
</dbReference>
<evidence type="ECO:0000313" key="8">
    <source>
        <dbReference type="EMBL" id="ANC75748.1"/>
    </source>
</evidence>
<dbReference type="Pfam" id="PF02653">
    <property type="entry name" value="BPD_transp_2"/>
    <property type="match status" value="1"/>
</dbReference>
<dbReference type="PANTHER" id="PTHR30482">
    <property type="entry name" value="HIGH-AFFINITY BRANCHED-CHAIN AMINO ACID TRANSPORT SYSTEM PERMEASE"/>
    <property type="match status" value="1"/>
</dbReference>
<dbReference type="InterPro" id="IPR001851">
    <property type="entry name" value="ABC_transp_permease"/>
</dbReference>
<feature type="transmembrane region" description="Helical" evidence="7">
    <location>
        <begin position="35"/>
        <end position="52"/>
    </location>
</feature>
<dbReference type="Proteomes" id="UP000076623">
    <property type="component" value="Chromosome"/>
</dbReference>
<feature type="transmembrane region" description="Helical" evidence="7">
    <location>
        <begin position="178"/>
        <end position="196"/>
    </location>
</feature>
<evidence type="ECO:0000256" key="2">
    <source>
        <dbReference type="ARBA" id="ARBA00022475"/>
    </source>
</evidence>
<dbReference type="OrthoDB" id="9789927at2"/>
<keyword evidence="4 7" id="KW-1133">Transmembrane helix</keyword>
<evidence type="ECO:0000256" key="3">
    <source>
        <dbReference type="ARBA" id="ARBA00022692"/>
    </source>
</evidence>
<feature type="region of interest" description="Disordered" evidence="6">
    <location>
        <begin position="405"/>
        <end position="429"/>
    </location>
</feature>
<organism evidence="8 9">
    <name type="scientific">Fictibacillus phosphorivorans</name>
    <dbReference type="NCBI Taxonomy" id="1221500"/>
    <lineage>
        <taxon>Bacteria</taxon>
        <taxon>Bacillati</taxon>
        <taxon>Bacillota</taxon>
        <taxon>Bacilli</taxon>
        <taxon>Bacillales</taxon>
        <taxon>Fictibacillaceae</taxon>
        <taxon>Fictibacillus</taxon>
    </lineage>
</organism>
<name>A0A160IIE0_9BACL</name>
<feature type="transmembrane region" description="Helical" evidence="7">
    <location>
        <begin position="88"/>
        <end position="109"/>
    </location>
</feature>
<dbReference type="CDD" id="cd06581">
    <property type="entry name" value="TM_PBP1_LivM_like"/>
    <property type="match status" value="1"/>
</dbReference>
<keyword evidence="9" id="KW-1185">Reference proteome</keyword>
<feature type="transmembrane region" description="Helical" evidence="7">
    <location>
        <begin position="12"/>
        <end position="29"/>
    </location>
</feature>
<protein>
    <submittedName>
        <fullName evidence="8">Branched-chain amino acid ABC transporter permease</fullName>
    </submittedName>
</protein>
<dbReference type="PANTHER" id="PTHR30482:SF10">
    <property type="entry name" value="HIGH-AFFINITY BRANCHED-CHAIN AMINO ACID TRANSPORT PROTEIN BRAE"/>
    <property type="match status" value="1"/>
</dbReference>
<dbReference type="AlphaFoldDB" id="A0A160IIE0"/>
<gene>
    <name evidence="8" type="ORF">ABE65_002395</name>
</gene>
<feature type="transmembrane region" description="Helical" evidence="7">
    <location>
        <begin position="116"/>
        <end position="139"/>
    </location>
</feature>
<evidence type="ECO:0000256" key="7">
    <source>
        <dbReference type="SAM" id="Phobius"/>
    </source>
</evidence>
<evidence type="ECO:0000313" key="9">
    <source>
        <dbReference type="Proteomes" id="UP000076623"/>
    </source>
</evidence>
<dbReference type="GO" id="GO:0015658">
    <property type="term" value="F:branched-chain amino acid transmembrane transporter activity"/>
    <property type="evidence" value="ECO:0007669"/>
    <property type="project" value="InterPro"/>
</dbReference>
<reference evidence="8 9" key="1">
    <citation type="submission" date="2016-04" db="EMBL/GenBank/DDBJ databases">
        <title>Complete genome sequence of Fictibacillus phosphorivorans G25-29, a strain toxic to nematodes.</title>
        <authorList>
            <person name="Zheng Z."/>
        </authorList>
    </citation>
    <scope>NUCLEOTIDE SEQUENCE [LARGE SCALE GENOMIC DNA]</scope>
    <source>
        <strain evidence="8 9">G25-29</strain>
    </source>
</reference>
<keyword evidence="3 7" id="KW-0812">Transmembrane</keyword>
<dbReference type="RefSeq" id="WP_066391086.1">
    <property type="nucleotide sequence ID" value="NZ_CP015378.1"/>
</dbReference>
<dbReference type="EMBL" id="CP015378">
    <property type="protein sequence ID" value="ANC75748.1"/>
    <property type="molecule type" value="Genomic_DNA"/>
</dbReference>
<keyword evidence="2" id="KW-1003">Cell membrane</keyword>